<dbReference type="EMBL" id="FOFB01000003">
    <property type="protein sequence ID" value="SEP89333.1"/>
    <property type="molecule type" value="Genomic_DNA"/>
</dbReference>
<keyword evidence="2" id="KW-1185">Reference proteome</keyword>
<dbReference type="PROSITE" id="PS51257">
    <property type="entry name" value="PROKAR_LIPOPROTEIN"/>
    <property type="match status" value="1"/>
</dbReference>
<sequence length="401" mass="46661">MKNFISILVTLLLLSSCSQDNREVGMKTNITNAAFSDKLELEDVISSIEHIPLYLSSDVEYLHSIDKIRLYNNNIYILQEKDLGIFLYKFSYDGKLKSFLNGSVGKFKLYSVSDFIVNDSGLYLTDTYTSSVYLLDHSFNLLEKKLTPSSIGLKNIAFHHSKILARVDFSENNSNLPSLLYSYDTNEESLKPIEELNHLVNVPGMGTNIMYFENFHYTDKKNLTLYTDLINSDLYIIDNYKVLNKISIDFPEEIWIEKTELERIRSLTNEEISMMLLESKKSFVIEQAYMKGTIIVFTFTSIGKRYYAFVDTKNNSSIYFEYNLFNEKRNQIDRLVPLRNLSGIDANGKMIFSMDYELYKYYINLDENIDTEEFFSEREKGYICSHVISIATTTSMQEVFR</sequence>
<proteinExistence type="predicted"/>
<organism evidence="1 2">
    <name type="scientific">Neolewinella agarilytica</name>
    <dbReference type="NCBI Taxonomy" id="478744"/>
    <lineage>
        <taxon>Bacteria</taxon>
        <taxon>Pseudomonadati</taxon>
        <taxon>Bacteroidota</taxon>
        <taxon>Saprospiria</taxon>
        <taxon>Saprospirales</taxon>
        <taxon>Lewinellaceae</taxon>
        <taxon>Neolewinella</taxon>
    </lineage>
</organism>
<protein>
    <recommendedName>
        <fullName evidence="3">6-bladed beta-propeller protein</fullName>
    </recommendedName>
</protein>
<gene>
    <name evidence="1" type="ORF">SAMN05444359_103163</name>
</gene>
<accession>A0A1H9BLD0</accession>
<evidence type="ECO:0000313" key="2">
    <source>
        <dbReference type="Proteomes" id="UP000199021"/>
    </source>
</evidence>
<name>A0A1H9BLD0_9BACT</name>
<evidence type="ECO:0008006" key="3">
    <source>
        <dbReference type="Google" id="ProtNLM"/>
    </source>
</evidence>
<dbReference type="InParanoid" id="A0A1H9BLD0"/>
<evidence type="ECO:0000313" key="1">
    <source>
        <dbReference type="EMBL" id="SEP89333.1"/>
    </source>
</evidence>
<dbReference type="AlphaFoldDB" id="A0A1H9BLD0"/>
<dbReference type="Proteomes" id="UP000199021">
    <property type="component" value="Unassembled WGS sequence"/>
</dbReference>
<reference evidence="2" key="1">
    <citation type="submission" date="2016-10" db="EMBL/GenBank/DDBJ databases">
        <authorList>
            <person name="Varghese N."/>
            <person name="Submissions S."/>
        </authorList>
    </citation>
    <scope>NUCLEOTIDE SEQUENCE [LARGE SCALE GENOMIC DNA]</scope>
    <source>
        <strain evidence="2">DSM 24740</strain>
    </source>
</reference>